<gene>
    <name evidence="8" type="ORF">SAMN05216221_3681</name>
</gene>
<evidence type="ECO:0000313" key="9">
    <source>
        <dbReference type="Proteomes" id="UP000243359"/>
    </source>
</evidence>
<dbReference type="InterPro" id="IPR010290">
    <property type="entry name" value="TM_effector"/>
</dbReference>
<protein>
    <submittedName>
        <fullName evidence="8">Predicted arabinose efflux permease, MFS family</fullName>
    </submittedName>
</protein>
<dbReference type="SUPFAM" id="SSF103473">
    <property type="entry name" value="MFS general substrate transporter"/>
    <property type="match status" value="1"/>
</dbReference>
<feature type="transmembrane region" description="Helical" evidence="7">
    <location>
        <begin position="268"/>
        <end position="286"/>
    </location>
</feature>
<dbReference type="EMBL" id="LT629751">
    <property type="protein sequence ID" value="SDT17117.1"/>
    <property type="molecule type" value="Genomic_DNA"/>
</dbReference>
<dbReference type="PANTHER" id="PTHR23513:SF11">
    <property type="entry name" value="STAPHYLOFERRIN A TRANSPORTER"/>
    <property type="match status" value="1"/>
</dbReference>
<dbReference type="CDD" id="cd06173">
    <property type="entry name" value="MFS_MefA_like"/>
    <property type="match status" value="1"/>
</dbReference>
<evidence type="ECO:0000256" key="7">
    <source>
        <dbReference type="SAM" id="Phobius"/>
    </source>
</evidence>
<evidence type="ECO:0000256" key="6">
    <source>
        <dbReference type="ARBA" id="ARBA00023136"/>
    </source>
</evidence>
<keyword evidence="2" id="KW-0813">Transport</keyword>
<reference evidence="9" key="1">
    <citation type="submission" date="2016-10" db="EMBL/GenBank/DDBJ databases">
        <authorList>
            <person name="Varghese N."/>
            <person name="Submissions S."/>
        </authorList>
    </citation>
    <scope>NUCLEOTIDE SEQUENCE [LARGE SCALE GENOMIC DNA]</scope>
    <source>
        <strain evidence="9">KCTC 32247</strain>
    </source>
</reference>
<feature type="transmembrane region" description="Helical" evidence="7">
    <location>
        <begin position="320"/>
        <end position="343"/>
    </location>
</feature>
<keyword evidence="9" id="KW-1185">Reference proteome</keyword>
<feature type="transmembrane region" description="Helical" evidence="7">
    <location>
        <begin position="234"/>
        <end position="256"/>
    </location>
</feature>
<name>A0A1H1Y6R1_9PSED</name>
<dbReference type="PANTHER" id="PTHR23513">
    <property type="entry name" value="INTEGRAL MEMBRANE EFFLUX PROTEIN-RELATED"/>
    <property type="match status" value="1"/>
</dbReference>
<feature type="transmembrane region" description="Helical" evidence="7">
    <location>
        <begin position="355"/>
        <end position="377"/>
    </location>
</feature>
<dbReference type="Proteomes" id="UP000243359">
    <property type="component" value="Chromosome I"/>
</dbReference>
<comment type="subcellular location">
    <subcellularLocation>
        <location evidence="1">Cell membrane</location>
        <topology evidence="1">Multi-pass membrane protein</topology>
    </subcellularLocation>
</comment>
<proteinExistence type="predicted"/>
<feature type="transmembrane region" description="Helical" evidence="7">
    <location>
        <begin position="383"/>
        <end position="402"/>
    </location>
</feature>
<dbReference type="InterPro" id="IPR036259">
    <property type="entry name" value="MFS_trans_sf"/>
</dbReference>
<dbReference type="GO" id="GO:0005886">
    <property type="term" value="C:plasma membrane"/>
    <property type="evidence" value="ECO:0007669"/>
    <property type="project" value="UniProtKB-SubCell"/>
</dbReference>
<dbReference type="AlphaFoldDB" id="A0A1H1Y6R1"/>
<feature type="transmembrane region" description="Helical" evidence="7">
    <location>
        <begin position="56"/>
        <end position="81"/>
    </location>
</feature>
<dbReference type="STRING" id="1392877.SAMN05216221_3681"/>
<feature type="transmembrane region" description="Helical" evidence="7">
    <location>
        <begin position="171"/>
        <end position="195"/>
    </location>
</feature>
<dbReference type="Pfam" id="PF05977">
    <property type="entry name" value="MFS_3"/>
    <property type="match status" value="1"/>
</dbReference>
<accession>A0A1H1Y6R1</accession>
<evidence type="ECO:0000256" key="3">
    <source>
        <dbReference type="ARBA" id="ARBA00022475"/>
    </source>
</evidence>
<sequence>MSATPSAGASRWPQAVRALRHRNFRLYFGGQLVSILGNWIQQVALAWLVYRLTGSSALLGLTSFLALAPQLLIGPLIGAWIDRRNKHRLLQQVQGLLCVQATTLATLTALGWVTPHLLVAMAALLGVLNAFDTPTRQALMSRFIDTRADLPNALALNAMLVNSSRFVGPPLAGLLLGVSSEAFCFALNAASYLALFAGLRLMRIEAAPAARGSVGAVFRQGLDYLRGELAMRRLMLGVAMLNLCASCYVVLLPVFAKDVFAGDASTLGWLWGAAGGGALAASLFLASRRSTDGQVWLILVTSALCGGALLLFANSTRLPLALAAMVLLGFGLTCANVGTNILLQSMAPDALRGRVVSFYIACRFGFEALGGLCAGLLATRFGAPVTLGGAGALLLAWCLWLLPRQRVLDQAVGAAHAARAQDEAASG</sequence>
<feature type="transmembrane region" description="Helical" evidence="7">
    <location>
        <begin position="26"/>
        <end position="50"/>
    </location>
</feature>
<evidence type="ECO:0000256" key="1">
    <source>
        <dbReference type="ARBA" id="ARBA00004651"/>
    </source>
</evidence>
<keyword evidence="6 7" id="KW-0472">Membrane</keyword>
<keyword evidence="4 7" id="KW-0812">Transmembrane</keyword>
<dbReference type="Gene3D" id="1.20.1250.20">
    <property type="entry name" value="MFS general substrate transporter like domains"/>
    <property type="match status" value="1"/>
</dbReference>
<evidence type="ECO:0000256" key="5">
    <source>
        <dbReference type="ARBA" id="ARBA00022989"/>
    </source>
</evidence>
<feature type="transmembrane region" description="Helical" evidence="7">
    <location>
        <begin position="295"/>
        <end position="314"/>
    </location>
</feature>
<evidence type="ECO:0000256" key="2">
    <source>
        <dbReference type="ARBA" id="ARBA00022448"/>
    </source>
</evidence>
<evidence type="ECO:0000313" key="8">
    <source>
        <dbReference type="EMBL" id="SDT17117.1"/>
    </source>
</evidence>
<evidence type="ECO:0000256" key="4">
    <source>
        <dbReference type="ARBA" id="ARBA00022692"/>
    </source>
</evidence>
<keyword evidence="3" id="KW-1003">Cell membrane</keyword>
<dbReference type="RefSeq" id="WP_197673123.1">
    <property type="nucleotide sequence ID" value="NZ_LT629751.1"/>
</dbReference>
<keyword evidence="5 7" id="KW-1133">Transmembrane helix</keyword>
<organism evidence="8 9">
    <name type="scientific">Pseudomonas oryzae</name>
    <dbReference type="NCBI Taxonomy" id="1392877"/>
    <lineage>
        <taxon>Bacteria</taxon>
        <taxon>Pseudomonadati</taxon>
        <taxon>Pseudomonadota</taxon>
        <taxon>Gammaproteobacteria</taxon>
        <taxon>Pseudomonadales</taxon>
        <taxon>Pseudomonadaceae</taxon>
        <taxon>Pseudomonas</taxon>
    </lineage>
</organism>